<protein>
    <submittedName>
        <fullName evidence="1">Uncharacterized protein</fullName>
    </submittedName>
</protein>
<organism evidence="1">
    <name type="scientific">marine sediment metagenome</name>
    <dbReference type="NCBI Taxonomy" id="412755"/>
    <lineage>
        <taxon>unclassified sequences</taxon>
        <taxon>metagenomes</taxon>
        <taxon>ecological metagenomes</taxon>
    </lineage>
</organism>
<dbReference type="EMBL" id="LAZR01055833">
    <property type="protein sequence ID" value="KKK75508.1"/>
    <property type="molecule type" value="Genomic_DNA"/>
</dbReference>
<gene>
    <name evidence="1" type="ORF">LCGC14_2873040</name>
</gene>
<proteinExistence type="predicted"/>
<dbReference type="AlphaFoldDB" id="A0A0F8Y2I7"/>
<comment type="caution">
    <text evidence="1">The sequence shown here is derived from an EMBL/GenBank/DDBJ whole genome shotgun (WGS) entry which is preliminary data.</text>
</comment>
<evidence type="ECO:0000313" key="1">
    <source>
        <dbReference type="EMBL" id="KKK75508.1"/>
    </source>
</evidence>
<sequence length="38" mass="4335">MWLLADKVIEYEVQYVLDHNELPLECLAVALCKSVAQS</sequence>
<reference evidence="1" key="1">
    <citation type="journal article" date="2015" name="Nature">
        <title>Complex archaea that bridge the gap between prokaryotes and eukaryotes.</title>
        <authorList>
            <person name="Spang A."/>
            <person name="Saw J.H."/>
            <person name="Jorgensen S.L."/>
            <person name="Zaremba-Niedzwiedzka K."/>
            <person name="Martijn J."/>
            <person name="Lind A.E."/>
            <person name="van Eijk R."/>
            <person name="Schleper C."/>
            <person name="Guy L."/>
            <person name="Ettema T.J."/>
        </authorList>
    </citation>
    <scope>NUCLEOTIDE SEQUENCE</scope>
</reference>
<accession>A0A0F8Y2I7</accession>
<name>A0A0F8Y2I7_9ZZZZ</name>